<dbReference type="RefSeq" id="WP_306633707.1">
    <property type="nucleotide sequence ID" value="NZ_JAUSXB010000001.1"/>
</dbReference>
<feature type="transmembrane region" description="Helical" evidence="1">
    <location>
        <begin position="7"/>
        <end position="25"/>
    </location>
</feature>
<accession>A0ABU0PGA4</accession>
<keyword evidence="1" id="KW-0472">Membrane</keyword>
<evidence type="ECO:0000256" key="1">
    <source>
        <dbReference type="SAM" id="Phobius"/>
    </source>
</evidence>
<keyword evidence="1" id="KW-1133">Transmembrane helix</keyword>
<gene>
    <name evidence="2" type="ORF">QFZ36_000544</name>
</gene>
<protein>
    <submittedName>
        <fullName evidence="2">1,4-dihydroxy-2-naphthoate octaprenyltransferase</fullName>
    </submittedName>
</protein>
<proteinExistence type="predicted"/>
<organism evidence="2 3">
    <name type="scientific">Pseudarthrobacter siccitolerans</name>
    <dbReference type="NCBI Taxonomy" id="861266"/>
    <lineage>
        <taxon>Bacteria</taxon>
        <taxon>Bacillati</taxon>
        <taxon>Actinomycetota</taxon>
        <taxon>Actinomycetes</taxon>
        <taxon>Micrococcales</taxon>
        <taxon>Micrococcaceae</taxon>
        <taxon>Pseudarthrobacter</taxon>
    </lineage>
</organism>
<keyword evidence="1" id="KW-0812">Transmembrane</keyword>
<feature type="transmembrane region" description="Helical" evidence="1">
    <location>
        <begin position="31"/>
        <end position="49"/>
    </location>
</feature>
<comment type="caution">
    <text evidence="2">The sequence shown here is derived from an EMBL/GenBank/DDBJ whole genome shotgun (WGS) entry which is preliminary data.</text>
</comment>
<sequence>MKYLKEVRTMLLTAVLVVLLMNILTAIIQPWLPFLLIGLVVATVAWLFYSRATRL</sequence>
<dbReference type="EMBL" id="JAUSXB010000001">
    <property type="protein sequence ID" value="MDQ0672983.1"/>
    <property type="molecule type" value="Genomic_DNA"/>
</dbReference>
<name>A0ABU0PGA4_9MICC</name>
<dbReference type="Proteomes" id="UP001236806">
    <property type="component" value="Unassembled WGS sequence"/>
</dbReference>
<evidence type="ECO:0000313" key="2">
    <source>
        <dbReference type="EMBL" id="MDQ0672983.1"/>
    </source>
</evidence>
<keyword evidence="3" id="KW-1185">Reference proteome</keyword>
<evidence type="ECO:0000313" key="3">
    <source>
        <dbReference type="Proteomes" id="UP001236806"/>
    </source>
</evidence>
<reference evidence="2 3" key="1">
    <citation type="submission" date="2023-07" db="EMBL/GenBank/DDBJ databases">
        <title>Comparative genomics of wheat-associated soil bacteria to identify genetic determinants of phenazine resistance.</title>
        <authorList>
            <person name="Mouncey N."/>
        </authorList>
    </citation>
    <scope>NUCLEOTIDE SEQUENCE [LARGE SCALE GENOMIC DNA]</scope>
    <source>
        <strain evidence="2 3">W1I3</strain>
    </source>
</reference>